<keyword evidence="1" id="KW-0175">Coiled coil</keyword>
<protein>
    <recommendedName>
        <fullName evidence="4">BLISTER</fullName>
    </recommendedName>
</protein>
<dbReference type="GO" id="GO:0040008">
    <property type="term" value="P:regulation of growth"/>
    <property type="evidence" value="ECO:0007669"/>
    <property type="project" value="InterPro"/>
</dbReference>
<evidence type="ECO:0000313" key="3">
    <source>
        <dbReference type="EMBL" id="MPA63432.1"/>
    </source>
</evidence>
<dbReference type="EMBL" id="GHES01032873">
    <property type="protein sequence ID" value="MPA63432.1"/>
    <property type="molecule type" value="Transcribed_RNA"/>
</dbReference>
<feature type="coiled-coil region" evidence="1">
    <location>
        <begin position="452"/>
        <end position="626"/>
    </location>
</feature>
<organism evidence="3">
    <name type="scientific">Davidia involucrata</name>
    <name type="common">Dove tree</name>
    <dbReference type="NCBI Taxonomy" id="16924"/>
    <lineage>
        <taxon>Eukaryota</taxon>
        <taxon>Viridiplantae</taxon>
        <taxon>Streptophyta</taxon>
        <taxon>Embryophyta</taxon>
        <taxon>Tracheophyta</taxon>
        <taxon>Spermatophyta</taxon>
        <taxon>Magnoliopsida</taxon>
        <taxon>eudicotyledons</taxon>
        <taxon>Gunneridae</taxon>
        <taxon>Pentapetalae</taxon>
        <taxon>asterids</taxon>
        <taxon>Cornales</taxon>
        <taxon>Nyssaceae</taxon>
        <taxon>Davidia</taxon>
    </lineage>
</organism>
<feature type="coiled-coil region" evidence="1">
    <location>
        <begin position="706"/>
        <end position="761"/>
    </location>
</feature>
<dbReference type="InterPro" id="IPR044194">
    <property type="entry name" value="BLISTER"/>
</dbReference>
<dbReference type="AlphaFoldDB" id="A0A5B7B3K3"/>
<feature type="compositionally biased region" description="Polar residues" evidence="2">
    <location>
        <begin position="1"/>
        <end position="14"/>
    </location>
</feature>
<feature type="region of interest" description="Disordered" evidence="2">
    <location>
        <begin position="767"/>
        <end position="787"/>
    </location>
</feature>
<sequence>MASTQVLPNSATASRKQEHLEAGKRRLEEFRKKKAADRAKKAAPSSQLHTVDVGLHDKQPLETECARLTDSDGAVTSDGVGGAVIKSSVVVSTNDNRAIEFVQNKEPGSSYGTHADPPLSTNYNNSFSSETMHKQAKDQEFNRYNASESAGPVNVNNGPQNKEKNDEFDIYSRASGRLPYGIATDQSIAVWPQALRDIDSNSSQSSNYGLEDAQSKDNDGHMKDFTVINPGTSPVLAANVSSENSGSILLQNKFGYTSPLASTPASSSYEDSSLEVGQNMHGVLKSNNTMISDMREKKLSSSVGHLPSANGSPLWPSESRSTGFSFDSRSSSNHVPLYPAVAETNTRRSRPSFLDSNNMPRVSSASLPLPEPEKAESFSSEVHNMGIMASTASEKSFTEIERMEPFSKLRIPNASSAFEHSAISSVSAGNEGDLHRHSVNENSMERKHDFYSRKQDEDFSALEQHIEDLTQEKFSLQRALEASRALAESLAAENSSLTDSYNQQGSVVNQLKSDMEKLQEEIKAQLVELESVKIEYANAQLECNAADERAKLLASEVIGLEEKALRLRSSELKLERQLENSQAEISSFKKKMSSLEKERQDFLSTIDALQEEKKLLQNKLRKASANGKFIDVNKSRTSKKDVSTSTEDLVHGDNADTTPDTSRLEMHSTAPLLGSNASSLPLLPEDRQFNLEVLSLNIPPDQMIMIQNIKTLISELALEKEELMQALSAESSQSSKLKELNKEFSRKLEAQTQRLELLTAQSMANENVPARQPNPHNMHDNTPYADEGDEVVERVLGWIMKLFPGGPSRRRPSKLL</sequence>
<evidence type="ECO:0000256" key="1">
    <source>
        <dbReference type="SAM" id="Coils"/>
    </source>
</evidence>
<feature type="compositionally biased region" description="Polar residues" evidence="2">
    <location>
        <begin position="354"/>
        <end position="366"/>
    </location>
</feature>
<evidence type="ECO:0000256" key="2">
    <source>
        <dbReference type="SAM" id="MobiDB-lite"/>
    </source>
</evidence>
<dbReference type="PANTHER" id="PTHR47490:SF2">
    <property type="entry name" value="PROTEIN BLISTER"/>
    <property type="match status" value="1"/>
</dbReference>
<name>A0A5B7B3K3_DAVIN</name>
<feature type="compositionally biased region" description="Basic and acidic residues" evidence="2">
    <location>
        <begin position="635"/>
        <end position="654"/>
    </location>
</feature>
<feature type="compositionally biased region" description="Basic and acidic residues" evidence="2">
    <location>
        <begin position="15"/>
        <end position="40"/>
    </location>
</feature>
<proteinExistence type="predicted"/>
<evidence type="ECO:0008006" key="4">
    <source>
        <dbReference type="Google" id="ProtNLM"/>
    </source>
</evidence>
<feature type="region of interest" description="Disordered" evidence="2">
    <location>
        <begin position="635"/>
        <end position="663"/>
    </location>
</feature>
<feature type="region of interest" description="Disordered" evidence="2">
    <location>
        <begin position="342"/>
        <end position="379"/>
    </location>
</feature>
<feature type="region of interest" description="Disordered" evidence="2">
    <location>
        <begin position="200"/>
        <end position="220"/>
    </location>
</feature>
<feature type="region of interest" description="Disordered" evidence="2">
    <location>
        <begin position="1"/>
        <end position="55"/>
    </location>
</feature>
<dbReference type="PANTHER" id="PTHR47490">
    <property type="entry name" value="PROTEIN BLISTER"/>
    <property type="match status" value="1"/>
</dbReference>
<reference evidence="3" key="1">
    <citation type="submission" date="2019-08" db="EMBL/GenBank/DDBJ databases">
        <title>Reference gene set and small RNA set construction with multiple tissues from Davidia involucrata Baill.</title>
        <authorList>
            <person name="Yang H."/>
            <person name="Zhou C."/>
            <person name="Li G."/>
            <person name="Wang J."/>
            <person name="Gao P."/>
            <person name="Wang M."/>
            <person name="Wang R."/>
            <person name="Zhao Y."/>
        </authorList>
    </citation>
    <scope>NUCLEOTIDE SEQUENCE</scope>
    <source>
        <tissue evidence="3">Mixed with DoveR01_LX</tissue>
    </source>
</reference>
<accession>A0A5B7B3K3</accession>
<gene>
    <name evidence="3" type="ORF">Din_032873</name>
</gene>